<feature type="compositionally biased region" description="Polar residues" evidence="1">
    <location>
        <begin position="89"/>
        <end position="115"/>
    </location>
</feature>
<organism evidence="3 4">
    <name type="scientific">Sphingobacterium siyangense</name>
    <dbReference type="NCBI Taxonomy" id="459529"/>
    <lineage>
        <taxon>Bacteria</taxon>
        <taxon>Pseudomonadati</taxon>
        <taxon>Bacteroidota</taxon>
        <taxon>Sphingobacteriia</taxon>
        <taxon>Sphingobacteriales</taxon>
        <taxon>Sphingobacteriaceae</taxon>
        <taxon>Sphingobacterium</taxon>
    </lineage>
</organism>
<evidence type="ECO:0000313" key="4">
    <source>
        <dbReference type="Proteomes" id="UP000315908"/>
    </source>
</evidence>
<dbReference type="RefSeq" id="WP_145327857.1">
    <property type="nucleotide sequence ID" value="NZ_JBPFQP010000005.1"/>
</dbReference>
<accession>A0A562MMP2</accession>
<name>A0A562MMP2_9SPHI</name>
<gene>
    <name evidence="3" type="ORF">IQ31_02000</name>
</gene>
<feature type="signal peptide" evidence="2">
    <location>
        <begin position="1"/>
        <end position="29"/>
    </location>
</feature>
<feature type="region of interest" description="Disordered" evidence="1">
    <location>
        <begin position="65"/>
        <end position="122"/>
    </location>
</feature>
<dbReference type="Proteomes" id="UP000315908">
    <property type="component" value="Unassembled WGS sequence"/>
</dbReference>
<feature type="compositionally biased region" description="Basic and acidic residues" evidence="1">
    <location>
        <begin position="74"/>
        <end position="85"/>
    </location>
</feature>
<evidence type="ECO:0000313" key="3">
    <source>
        <dbReference type="EMBL" id="TWI21184.1"/>
    </source>
</evidence>
<sequence>MGTIRNYGKVLLGVATLAAGAGMAQYAQAQNAAKKAADQAAMLHATTTGKATMRYWVNDQTTGKYQEIATPPDPKSECKDTDTHDCVIQSENPSLPATLEYSQATPANGVQSHPDSSPAFYQ</sequence>
<dbReference type="OrthoDB" id="9981518at2"/>
<evidence type="ECO:0000256" key="1">
    <source>
        <dbReference type="SAM" id="MobiDB-lite"/>
    </source>
</evidence>
<dbReference type="EMBL" id="VLKR01000008">
    <property type="protein sequence ID" value="TWI21184.1"/>
    <property type="molecule type" value="Genomic_DNA"/>
</dbReference>
<feature type="chain" id="PRO_5021954547" evidence="2">
    <location>
        <begin position="30"/>
        <end position="122"/>
    </location>
</feature>
<dbReference type="AlphaFoldDB" id="A0A562MMP2"/>
<proteinExistence type="predicted"/>
<keyword evidence="2" id="KW-0732">Signal</keyword>
<comment type="caution">
    <text evidence="3">The sequence shown here is derived from an EMBL/GenBank/DDBJ whole genome shotgun (WGS) entry which is preliminary data.</text>
</comment>
<evidence type="ECO:0000256" key="2">
    <source>
        <dbReference type="SAM" id="SignalP"/>
    </source>
</evidence>
<protein>
    <submittedName>
        <fullName evidence="3">Uncharacterized protein</fullName>
    </submittedName>
</protein>
<reference evidence="3 4" key="1">
    <citation type="journal article" date="2015" name="Stand. Genomic Sci.">
        <title>Genomic Encyclopedia of Bacterial and Archaeal Type Strains, Phase III: the genomes of soil and plant-associated and newly described type strains.</title>
        <authorList>
            <person name="Whitman W.B."/>
            <person name="Woyke T."/>
            <person name="Klenk H.P."/>
            <person name="Zhou Y."/>
            <person name="Lilburn T.G."/>
            <person name="Beck B.J."/>
            <person name="De Vos P."/>
            <person name="Vandamme P."/>
            <person name="Eisen J.A."/>
            <person name="Garrity G."/>
            <person name="Hugenholtz P."/>
            <person name="Kyrpides N.C."/>
        </authorList>
    </citation>
    <scope>NUCLEOTIDE SEQUENCE [LARGE SCALE GENOMIC DNA]</scope>
    <source>
        <strain evidence="3 4">CGMCC 1.6855</strain>
    </source>
</reference>